<dbReference type="Proteomes" id="UP000069030">
    <property type="component" value="Chromosome"/>
</dbReference>
<dbReference type="eggNOG" id="ENOG502ZFYJ">
    <property type="taxonomic scope" value="Bacteria"/>
</dbReference>
<evidence type="ECO:0000313" key="2">
    <source>
        <dbReference type="Proteomes" id="UP000069030"/>
    </source>
</evidence>
<dbReference type="KEGG" id="mod:AS202_16085"/>
<name>A0A0S7EAN7_9FLAO</name>
<gene>
    <name evidence="1" type="ORF">AS202_16085</name>
</gene>
<dbReference type="EMBL" id="CP013690">
    <property type="protein sequence ID" value="ALU27569.1"/>
    <property type="molecule type" value="Genomic_DNA"/>
</dbReference>
<protein>
    <submittedName>
        <fullName evidence="1">Uncharacterized protein</fullName>
    </submittedName>
</protein>
<dbReference type="AlphaFoldDB" id="A0A0S7EAN7"/>
<evidence type="ECO:0000313" key="1">
    <source>
        <dbReference type="EMBL" id="ALU27569.1"/>
    </source>
</evidence>
<proteinExistence type="predicted"/>
<sequence>MKTLTTDQIQALHTFVKKHYVEYYDIELELVDHLANGIESQWREDGSLTFETALDREFKKFGVFGFSTIIEKKENSLTYFYLGIILKEVLRFLHWPKLLLTSALFYIIYTSLNYLSTIFENRDIISVIIWSLMPLVFIYYIIEATLVKKLHKATQKKWFMDRIRLSVIAFPLSALYTTYYFARFIADKSIVLSSVLILFVGLWIYITYNVISPKLKLEKEATIKKFNTL</sequence>
<organism evidence="1 2">
    <name type="scientific">Myroides odoratimimus</name>
    <dbReference type="NCBI Taxonomy" id="76832"/>
    <lineage>
        <taxon>Bacteria</taxon>
        <taxon>Pseudomonadati</taxon>
        <taxon>Bacteroidota</taxon>
        <taxon>Flavobacteriia</taxon>
        <taxon>Flavobacteriales</taxon>
        <taxon>Flavobacteriaceae</taxon>
        <taxon>Myroides</taxon>
    </lineage>
</organism>
<accession>A0A0S7EAN7</accession>
<dbReference type="RefSeq" id="WP_058699685.1">
    <property type="nucleotide sequence ID" value="NZ_BCMQ01000011.1"/>
</dbReference>
<reference evidence="1 2" key="1">
    <citation type="journal article" date="2016" name="J. Zhejiang Univ. Sci. B">
        <title>Antibiotic resistance mechanisms of Myroides sp.</title>
        <authorList>
            <person name="Hu S."/>
            <person name="Yuan S."/>
            <person name="Qu H."/>
            <person name="Jiang T."/>
            <person name="Zhou Y."/>
            <person name="Wang M."/>
            <person name="Ming D."/>
        </authorList>
    </citation>
    <scope>NUCLEOTIDE SEQUENCE [LARGE SCALE GENOMIC DNA]</scope>
    <source>
        <strain evidence="1 2">PR63039</strain>
    </source>
</reference>